<accession>A0AAU8GBJ9</accession>
<organism evidence="1">
    <name type="scientific">Dehalogenimonas sp. 4OHTPN</name>
    <dbReference type="NCBI Taxonomy" id="3166643"/>
    <lineage>
        <taxon>Bacteria</taxon>
        <taxon>Bacillati</taxon>
        <taxon>Chloroflexota</taxon>
        <taxon>Dehalococcoidia</taxon>
        <taxon>Dehalococcoidales</taxon>
        <taxon>Dehalococcoidaceae</taxon>
        <taxon>Dehalogenimonas</taxon>
    </lineage>
</organism>
<protein>
    <recommendedName>
        <fullName evidence="2">B12-binding domain-containing protein</fullName>
    </recommendedName>
</protein>
<proteinExistence type="predicted"/>
<reference evidence="1" key="1">
    <citation type="submission" date="2024-06" db="EMBL/GenBank/DDBJ databases">
        <title>A Novel Isolate, Dehalogenimonas sp. Strain 4OHTPN, Dechlorinates Aromatic 4 Hydroxy chlorothalonil by a Novel Reductive Dehalogenase.</title>
        <authorList>
            <person name="Liu G."/>
        </authorList>
    </citation>
    <scope>NUCLEOTIDE SEQUENCE</scope>
    <source>
        <strain evidence="1">4OHTPN</strain>
    </source>
</reference>
<name>A0AAU8GBJ9_9CHLR</name>
<evidence type="ECO:0008006" key="2">
    <source>
        <dbReference type="Google" id="ProtNLM"/>
    </source>
</evidence>
<dbReference type="RefSeq" id="WP_353714999.1">
    <property type="nucleotide sequence ID" value="NZ_CP159307.1"/>
</dbReference>
<dbReference type="AlphaFoldDB" id="A0AAU8GBJ9"/>
<dbReference type="EMBL" id="CP159307">
    <property type="protein sequence ID" value="XCH33790.1"/>
    <property type="molecule type" value="Genomic_DNA"/>
</dbReference>
<sequence length="194" mass="21626">MLEIAQSDSPYNRSFQVLLEEINSYERVGLISLLDQAISAWQSNSMLPSQLFSIMTLIDKRVDQITQPYRNAKPVLVCSFSPIITMGALLSKVFLKVRLFDVRLINITYPTDLDLLIKTTASSAPSAVIFSFSLFHFIEMVSARINDLLSLETAYYAGGVAFDLKPEMKNLLPGVAFPLDLSSLVDLLEIKVNA</sequence>
<evidence type="ECO:0000313" key="1">
    <source>
        <dbReference type="EMBL" id="XCH33790.1"/>
    </source>
</evidence>
<gene>
    <name evidence="1" type="ORF">ABV300_02640</name>
</gene>